<evidence type="ECO:0000313" key="2">
    <source>
        <dbReference type="EMBL" id="KPV44444.1"/>
    </source>
</evidence>
<dbReference type="PATRIC" id="fig|471514.4.peg.3752"/>
<evidence type="ECO:0008006" key="4">
    <source>
        <dbReference type="Google" id="ProtNLM"/>
    </source>
</evidence>
<dbReference type="Proteomes" id="UP000050482">
    <property type="component" value="Unassembled WGS sequence"/>
</dbReference>
<protein>
    <recommendedName>
        <fullName evidence="4">DUF1700 domain-containing protein</fullName>
    </recommendedName>
</protein>
<keyword evidence="3" id="KW-1185">Reference proteome</keyword>
<dbReference type="OrthoDB" id="9804829at2"/>
<accession>A0A0P9CF72</accession>
<dbReference type="STRING" id="471514.AN477_07490"/>
<keyword evidence="1" id="KW-0472">Membrane</keyword>
<dbReference type="EMBL" id="LJCO01000033">
    <property type="protein sequence ID" value="KPV44444.1"/>
    <property type="molecule type" value="Genomic_DNA"/>
</dbReference>
<name>A0A0P9CF72_9BACL</name>
<organism evidence="2 3">
    <name type="scientific">Alicyclobacillus ferrooxydans</name>
    <dbReference type="NCBI Taxonomy" id="471514"/>
    <lineage>
        <taxon>Bacteria</taxon>
        <taxon>Bacillati</taxon>
        <taxon>Bacillota</taxon>
        <taxon>Bacilli</taxon>
        <taxon>Bacillales</taxon>
        <taxon>Alicyclobacillaceae</taxon>
        <taxon>Alicyclobacillus</taxon>
    </lineage>
</organism>
<dbReference type="Pfam" id="PF22564">
    <property type="entry name" value="HAAS"/>
    <property type="match status" value="1"/>
</dbReference>
<sequence>MTKQEFLRELNRLLARVPVSERREMLYDYEEHIRSAIENGSTEVEAVTRLGNPKMIAKELLATAYVQQAETSTSIPNVLRAVLAVIGLGFFNIVIVLGPFCAVVGVLIALYAVAFSFIIAPIAALIGIIVGSAYLGVLSPLLAIFAMVTVEGVGWLLAVGAISLTRLFGQLCIRYLKLNLRVIEGGK</sequence>
<evidence type="ECO:0000256" key="1">
    <source>
        <dbReference type="SAM" id="Phobius"/>
    </source>
</evidence>
<reference evidence="2 3" key="1">
    <citation type="submission" date="2015-09" db="EMBL/GenBank/DDBJ databases">
        <title>Draft genome sequence of Alicyclobacillus ferrooxydans DSM 22381.</title>
        <authorList>
            <person name="Hemp J."/>
        </authorList>
    </citation>
    <scope>NUCLEOTIDE SEQUENCE [LARGE SCALE GENOMIC DNA]</scope>
    <source>
        <strain evidence="2 3">TC-34</strain>
    </source>
</reference>
<feature type="transmembrane region" description="Helical" evidence="1">
    <location>
        <begin position="117"/>
        <end position="135"/>
    </location>
</feature>
<feature type="transmembrane region" description="Helical" evidence="1">
    <location>
        <begin position="141"/>
        <end position="168"/>
    </location>
</feature>
<dbReference type="RefSeq" id="WP_054968540.1">
    <property type="nucleotide sequence ID" value="NZ_LJCO01000033.1"/>
</dbReference>
<gene>
    <name evidence="2" type="ORF">AN477_07490</name>
</gene>
<proteinExistence type="predicted"/>
<dbReference type="AlphaFoldDB" id="A0A0P9CF72"/>
<keyword evidence="1" id="KW-1133">Transmembrane helix</keyword>
<evidence type="ECO:0000313" key="3">
    <source>
        <dbReference type="Proteomes" id="UP000050482"/>
    </source>
</evidence>
<comment type="caution">
    <text evidence="2">The sequence shown here is derived from an EMBL/GenBank/DDBJ whole genome shotgun (WGS) entry which is preliminary data.</text>
</comment>
<keyword evidence="1" id="KW-0812">Transmembrane</keyword>
<feature type="transmembrane region" description="Helical" evidence="1">
    <location>
        <begin position="81"/>
        <end position="110"/>
    </location>
</feature>